<dbReference type="PANTHER" id="PTHR46740:SF2">
    <property type="entry name" value="PROTEIN DYAD"/>
    <property type="match status" value="1"/>
</dbReference>
<reference evidence="2" key="1">
    <citation type="submission" date="2023-12" db="EMBL/GenBank/DDBJ databases">
        <title>Genome assembly of Anisodus tanguticus.</title>
        <authorList>
            <person name="Wang Y.-J."/>
        </authorList>
    </citation>
    <scope>NUCLEOTIDE SEQUENCE</scope>
    <source>
        <strain evidence="2">KB-2021</strain>
        <tissue evidence="2">Leaf</tissue>
    </source>
</reference>
<gene>
    <name evidence="2" type="ORF">RND71_016015</name>
</gene>
<feature type="compositionally biased region" description="Basic and acidic residues" evidence="1">
    <location>
        <begin position="1"/>
        <end position="10"/>
    </location>
</feature>
<dbReference type="EMBL" id="JAVYJV010000008">
    <property type="protein sequence ID" value="KAK4364657.1"/>
    <property type="molecule type" value="Genomic_DNA"/>
</dbReference>
<evidence type="ECO:0000313" key="2">
    <source>
        <dbReference type="EMBL" id="KAK4364657.1"/>
    </source>
</evidence>
<feature type="compositionally biased region" description="Polar residues" evidence="1">
    <location>
        <begin position="11"/>
        <end position="22"/>
    </location>
</feature>
<keyword evidence="3" id="KW-1185">Reference proteome</keyword>
<dbReference type="Proteomes" id="UP001291623">
    <property type="component" value="Unassembled WGS sequence"/>
</dbReference>
<protein>
    <submittedName>
        <fullName evidence="2">Uncharacterized protein</fullName>
    </submittedName>
</protein>
<organism evidence="2 3">
    <name type="scientific">Anisodus tanguticus</name>
    <dbReference type="NCBI Taxonomy" id="243964"/>
    <lineage>
        <taxon>Eukaryota</taxon>
        <taxon>Viridiplantae</taxon>
        <taxon>Streptophyta</taxon>
        <taxon>Embryophyta</taxon>
        <taxon>Tracheophyta</taxon>
        <taxon>Spermatophyta</taxon>
        <taxon>Magnoliopsida</taxon>
        <taxon>eudicotyledons</taxon>
        <taxon>Gunneridae</taxon>
        <taxon>Pentapetalae</taxon>
        <taxon>asterids</taxon>
        <taxon>lamiids</taxon>
        <taxon>Solanales</taxon>
        <taxon>Solanaceae</taxon>
        <taxon>Solanoideae</taxon>
        <taxon>Hyoscyameae</taxon>
        <taxon>Anisodus</taxon>
    </lineage>
</organism>
<dbReference type="AlphaFoldDB" id="A0AAE1VDD7"/>
<dbReference type="GO" id="GO:0051177">
    <property type="term" value="P:meiotic sister chromatid cohesion"/>
    <property type="evidence" value="ECO:0007669"/>
    <property type="project" value="InterPro"/>
</dbReference>
<dbReference type="InterPro" id="IPR044221">
    <property type="entry name" value="DYAD/AMEIOTIC1"/>
</dbReference>
<dbReference type="GO" id="GO:0007131">
    <property type="term" value="P:reciprocal meiotic recombination"/>
    <property type="evidence" value="ECO:0007669"/>
    <property type="project" value="InterPro"/>
</dbReference>
<feature type="region of interest" description="Disordered" evidence="1">
    <location>
        <begin position="1"/>
        <end position="61"/>
    </location>
</feature>
<proteinExistence type="predicted"/>
<feature type="compositionally biased region" description="Acidic residues" evidence="1">
    <location>
        <begin position="46"/>
        <end position="61"/>
    </location>
</feature>
<name>A0AAE1VDD7_9SOLA</name>
<dbReference type="PANTHER" id="PTHR46740">
    <property type="entry name" value="PROTEIN DYAD"/>
    <property type="match status" value="1"/>
</dbReference>
<evidence type="ECO:0000313" key="3">
    <source>
        <dbReference type="Proteomes" id="UP001291623"/>
    </source>
</evidence>
<evidence type="ECO:0000256" key="1">
    <source>
        <dbReference type="SAM" id="MobiDB-lite"/>
    </source>
</evidence>
<comment type="caution">
    <text evidence="2">The sequence shown here is derived from an EMBL/GenBank/DDBJ whole genome shotgun (WGS) entry which is preliminary data.</text>
</comment>
<accession>A0AAE1VDD7</accession>
<sequence>MDYLKGKEQNCADTSAPNNTGFVQGDEIPKLQIEEEEGGSEASVNENDDETEEKGDVEVDATEEADMNLKRKGYSTTSVRTSAKKAKGRPMTYYNPIHHLKLKEELRVDYEDPVEIDEVLEELNGEVSPKRTRRLRRRCNAEGVMEYWLEDADLVDIRNEAGVNDPYWVPPSGWKPGDFPNQHISMLKKLSREVIQEKFSSLLSEIKKKVLEEKEDEKTTTTVIMHLLSVLDSNAVTETMLKCC</sequence>